<comment type="caution">
    <text evidence="1">The sequence shown here is derived from an EMBL/GenBank/DDBJ whole genome shotgun (WGS) entry which is preliminary data.</text>
</comment>
<keyword evidence="2" id="KW-1185">Reference proteome</keyword>
<evidence type="ECO:0000313" key="2">
    <source>
        <dbReference type="Proteomes" id="UP001062846"/>
    </source>
</evidence>
<accession>A0ACC0NMX8</accession>
<dbReference type="EMBL" id="CM046392">
    <property type="protein sequence ID" value="KAI8554645.1"/>
    <property type="molecule type" value="Genomic_DNA"/>
</dbReference>
<gene>
    <name evidence="1" type="ORF">RHMOL_Rhmol05G0113700</name>
</gene>
<reference evidence="1" key="1">
    <citation type="submission" date="2022-02" db="EMBL/GenBank/DDBJ databases">
        <title>Plant Genome Project.</title>
        <authorList>
            <person name="Zhang R.-G."/>
        </authorList>
    </citation>
    <scope>NUCLEOTIDE SEQUENCE</scope>
    <source>
        <strain evidence="1">AT1</strain>
    </source>
</reference>
<name>A0ACC0NMX8_RHOML</name>
<sequence>MSSAPVNLAGPEEKPLEAWLRYWHFQERSHNNAAYAIMARQSQYLTLPDSGNSKTEVHIDHTAYSGLLEI</sequence>
<evidence type="ECO:0000313" key="1">
    <source>
        <dbReference type="EMBL" id="KAI8554645.1"/>
    </source>
</evidence>
<protein>
    <submittedName>
        <fullName evidence="1">Uncharacterized protein</fullName>
    </submittedName>
</protein>
<organism evidence="1 2">
    <name type="scientific">Rhododendron molle</name>
    <name type="common">Chinese azalea</name>
    <name type="synonym">Azalea mollis</name>
    <dbReference type="NCBI Taxonomy" id="49168"/>
    <lineage>
        <taxon>Eukaryota</taxon>
        <taxon>Viridiplantae</taxon>
        <taxon>Streptophyta</taxon>
        <taxon>Embryophyta</taxon>
        <taxon>Tracheophyta</taxon>
        <taxon>Spermatophyta</taxon>
        <taxon>Magnoliopsida</taxon>
        <taxon>eudicotyledons</taxon>
        <taxon>Gunneridae</taxon>
        <taxon>Pentapetalae</taxon>
        <taxon>asterids</taxon>
        <taxon>Ericales</taxon>
        <taxon>Ericaceae</taxon>
        <taxon>Ericoideae</taxon>
        <taxon>Rhodoreae</taxon>
        <taxon>Rhododendron</taxon>
    </lineage>
</organism>
<dbReference type="Proteomes" id="UP001062846">
    <property type="component" value="Chromosome 5"/>
</dbReference>
<proteinExistence type="predicted"/>